<dbReference type="Pfam" id="PF01032">
    <property type="entry name" value="FecCD"/>
    <property type="match status" value="1"/>
</dbReference>
<dbReference type="PANTHER" id="PTHR30472:SF41">
    <property type="entry name" value="TRANSPORT SYSTEM PERMEASE PROTEIN"/>
    <property type="match status" value="1"/>
</dbReference>
<feature type="transmembrane region" description="Helical" evidence="8">
    <location>
        <begin position="153"/>
        <end position="176"/>
    </location>
</feature>
<dbReference type="InterPro" id="IPR037294">
    <property type="entry name" value="ABC_BtuC-like"/>
</dbReference>
<evidence type="ECO:0000256" key="8">
    <source>
        <dbReference type="SAM" id="Phobius"/>
    </source>
</evidence>
<keyword evidence="10" id="KW-1185">Reference proteome</keyword>
<reference evidence="9 10" key="1">
    <citation type="submission" date="2018-03" db="EMBL/GenBank/DDBJ databases">
        <title>Genomic Encyclopedia of Archaeal and Bacterial Type Strains, Phase II (KMG-II): from individual species to whole genera.</title>
        <authorList>
            <person name="Goeker M."/>
        </authorList>
    </citation>
    <scope>NUCLEOTIDE SEQUENCE [LARGE SCALE GENOMIC DNA]</scope>
    <source>
        <strain evidence="9 10">DSM 28229</strain>
    </source>
</reference>
<dbReference type="PANTHER" id="PTHR30472">
    <property type="entry name" value="FERRIC ENTEROBACTIN TRANSPORT SYSTEM PERMEASE PROTEIN"/>
    <property type="match status" value="1"/>
</dbReference>
<feature type="transmembrane region" description="Helical" evidence="8">
    <location>
        <begin position="92"/>
        <end position="116"/>
    </location>
</feature>
<accession>A0A315ZA63</accession>
<keyword evidence="5 8" id="KW-0812">Transmembrane</keyword>
<protein>
    <submittedName>
        <fullName evidence="9">Iron complex transport system permease protein</fullName>
    </submittedName>
</protein>
<proteinExistence type="inferred from homology"/>
<evidence type="ECO:0000256" key="4">
    <source>
        <dbReference type="ARBA" id="ARBA00022475"/>
    </source>
</evidence>
<feature type="transmembrane region" description="Helical" evidence="8">
    <location>
        <begin position="122"/>
        <end position="146"/>
    </location>
</feature>
<evidence type="ECO:0000256" key="6">
    <source>
        <dbReference type="ARBA" id="ARBA00022989"/>
    </source>
</evidence>
<dbReference type="OrthoDB" id="9811721at2"/>
<dbReference type="GO" id="GO:0005886">
    <property type="term" value="C:plasma membrane"/>
    <property type="evidence" value="ECO:0007669"/>
    <property type="project" value="UniProtKB-SubCell"/>
</dbReference>
<feature type="transmembrane region" description="Helical" evidence="8">
    <location>
        <begin position="244"/>
        <end position="266"/>
    </location>
</feature>
<comment type="similarity">
    <text evidence="2">Belongs to the binding-protein-dependent transport system permease family. FecCD subfamily.</text>
</comment>
<dbReference type="EMBL" id="QGDO01000003">
    <property type="protein sequence ID" value="PWJ42220.1"/>
    <property type="molecule type" value="Genomic_DNA"/>
</dbReference>
<evidence type="ECO:0000256" key="1">
    <source>
        <dbReference type="ARBA" id="ARBA00004651"/>
    </source>
</evidence>
<dbReference type="Proteomes" id="UP000245535">
    <property type="component" value="Unassembled WGS sequence"/>
</dbReference>
<sequence>MKSGTKSVIISFLILIFFWFEISTGSVKIGISELLQILSFQDTDSIASKIILHIRLPRTLTAILGGGALAIAGLLMQTLFKNPLAGPSVLGGSAGASLGVGIMMLAGGSVASSLHIKQLDTLGNWSIAIAAIMGSTLVLSVVLAFARKVKDNVILLIIGIMIGYLANGILSLWQFFASPEELQDFLLWTFGNLSAVTYSQLIVLSILIISGVFISLLVAKPLNALLLGENYAQSMGVDIKNIRILLIVVSSVLAGAITAFCGPIGFVGITVPHLTRMVFRTSNHKVLIPNTFLLGSLVLVICDLLAQIPGSALVLPINVITSFLGAPVIMWFLLRRRKFKRAI</sequence>
<name>A0A315ZA63_SEDFL</name>
<feature type="transmembrane region" description="Helical" evidence="8">
    <location>
        <begin position="196"/>
        <end position="219"/>
    </location>
</feature>
<dbReference type="GO" id="GO:0033214">
    <property type="term" value="P:siderophore-iron import into cell"/>
    <property type="evidence" value="ECO:0007669"/>
    <property type="project" value="TreeGrafter"/>
</dbReference>
<comment type="caution">
    <text evidence="9">The sequence shown here is derived from an EMBL/GenBank/DDBJ whole genome shotgun (WGS) entry which is preliminary data.</text>
</comment>
<dbReference type="AlphaFoldDB" id="A0A315ZA63"/>
<evidence type="ECO:0000256" key="3">
    <source>
        <dbReference type="ARBA" id="ARBA00022448"/>
    </source>
</evidence>
<evidence type="ECO:0000256" key="5">
    <source>
        <dbReference type="ARBA" id="ARBA00022692"/>
    </source>
</evidence>
<dbReference type="GO" id="GO:0022857">
    <property type="term" value="F:transmembrane transporter activity"/>
    <property type="evidence" value="ECO:0007669"/>
    <property type="project" value="InterPro"/>
</dbReference>
<dbReference type="CDD" id="cd06550">
    <property type="entry name" value="TM_ABC_iron-siderophores_like"/>
    <property type="match status" value="1"/>
</dbReference>
<dbReference type="RefSeq" id="WP_109618984.1">
    <property type="nucleotide sequence ID" value="NZ_QGDO01000003.1"/>
</dbReference>
<organism evidence="9 10">
    <name type="scientific">Sediminitomix flava</name>
    <dbReference type="NCBI Taxonomy" id="379075"/>
    <lineage>
        <taxon>Bacteria</taxon>
        <taxon>Pseudomonadati</taxon>
        <taxon>Bacteroidota</taxon>
        <taxon>Cytophagia</taxon>
        <taxon>Cytophagales</taxon>
        <taxon>Flammeovirgaceae</taxon>
        <taxon>Sediminitomix</taxon>
    </lineage>
</organism>
<evidence type="ECO:0000256" key="7">
    <source>
        <dbReference type="ARBA" id="ARBA00023136"/>
    </source>
</evidence>
<comment type="subcellular location">
    <subcellularLocation>
        <location evidence="1">Cell membrane</location>
        <topology evidence="1">Multi-pass membrane protein</topology>
    </subcellularLocation>
</comment>
<dbReference type="InterPro" id="IPR000522">
    <property type="entry name" value="ABC_transptr_permease_BtuC"/>
</dbReference>
<keyword evidence="7 8" id="KW-0472">Membrane</keyword>
<keyword evidence="6 8" id="KW-1133">Transmembrane helix</keyword>
<dbReference type="Gene3D" id="1.10.3470.10">
    <property type="entry name" value="ABC transporter involved in vitamin B12 uptake, BtuC"/>
    <property type="match status" value="1"/>
</dbReference>
<evidence type="ECO:0000313" key="9">
    <source>
        <dbReference type="EMBL" id="PWJ42220.1"/>
    </source>
</evidence>
<feature type="transmembrane region" description="Helical" evidence="8">
    <location>
        <begin position="60"/>
        <end position="80"/>
    </location>
</feature>
<evidence type="ECO:0000313" key="10">
    <source>
        <dbReference type="Proteomes" id="UP000245535"/>
    </source>
</evidence>
<feature type="transmembrane region" description="Helical" evidence="8">
    <location>
        <begin position="313"/>
        <end position="334"/>
    </location>
</feature>
<keyword evidence="3" id="KW-0813">Transport</keyword>
<keyword evidence="4" id="KW-1003">Cell membrane</keyword>
<evidence type="ECO:0000256" key="2">
    <source>
        <dbReference type="ARBA" id="ARBA00007935"/>
    </source>
</evidence>
<dbReference type="SUPFAM" id="SSF81345">
    <property type="entry name" value="ABC transporter involved in vitamin B12 uptake, BtuC"/>
    <property type="match status" value="1"/>
</dbReference>
<gene>
    <name evidence="9" type="ORF">BC781_103472</name>
</gene>